<dbReference type="PANTHER" id="PTHR13328:SF4">
    <property type="entry name" value="NEGATIVE ELONGATION FACTOR A"/>
    <property type="match status" value="1"/>
</dbReference>
<feature type="region of interest" description="Disordered" evidence="1">
    <location>
        <begin position="917"/>
        <end position="941"/>
    </location>
</feature>
<evidence type="ECO:0000256" key="1">
    <source>
        <dbReference type="SAM" id="MobiDB-lite"/>
    </source>
</evidence>
<name>A0A8S5SGA6_9CAUD</name>
<dbReference type="InterPro" id="IPR052828">
    <property type="entry name" value="NELF-A_domain"/>
</dbReference>
<proteinExistence type="predicted"/>
<reference evidence="2" key="1">
    <citation type="journal article" date="2021" name="Proc. Natl. Acad. Sci. U.S.A.">
        <title>A Catalog of Tens of Thousands of Viruses from Human Metagenomes Reveals Hidden Associations with Chronic Diseases.</title>
        <authorList>
            <person name="Tisza M.J."/>
            <person name="Buck C.B."/>
        </authorList>
    </citation>
    <scope>NUCLEOTIDE SEQUENCE</scope>
    <source>
        <strain evidence="2">CtzyE57</strain>
    </source>
</reference>
<organism evidence="2">
    <name type="scientific">Siphoviridae sp. ctzyE57</name>
    <dbReference type="NCBI Taxonomy" id="2827982"/>
    <lineage>
        <taxon>Viruses</taxon>
        <taxon>Duplodnaviria</taxon>
        <taxon>Heunggongvirae</taxon>
        <taxon>Uroviricota</taxon>
        <taxon>Caudoviricetes</taxon>
    </lineage>
</organism>
<dbReference type="EMBL" id="BK032592">
    <property type="protein sequence ID" value="DAF50084.1"/>
    <property type="molecule type" value="Genomic_DNA"/>
</dbReference>
<sequence>MYRVESLPISIPIGRQGENHATKIEIDCSSFLAEWPQATITAMLRRSVAENPYILVTSIDSNGILTWEPTAHDTGIEGDGQIEIRAVENDVLAKSVTAIVCVERSLTPPEPDTPIDWVEGIKSDIAQSVTNAANSASDAAKSAASAQESATAAAGSASAAQSSANAAAGSASSASKSATSAATSADAASGSASEAAQSAAEADTSAKASAASAAEAADTLDSVKASADAAAASARAAAESASDAAGSKSNAAQSATDAAEAASAAAGSASQSAAARDAAQAAAAAASAEASDAAGSATAAAGSKDAAAQSASAAAASAEAAAQSATAAAGIIDDAVIAEGKAWSSKNIVDKLLPMQTVTGNPVAIETLEGYPLELSASWEPKQEGSGTPSPDNVRPITGTKLVTLRESNANLLNPADIVNQTFAPYNLQIELVDKSTLRIKGTWQESETRSFMIMELNNKLLSGRGLKIADTVTNGTPLAHTLYGLRTRDETAIALATTEGGWPPGTAVDMTLKVGVYAPETALTEYQPYNGQDLSLTLPHTIYGGKIDPATGKGQETWGYIASYAGETLPGEWISDRDEYVAGATPTMGAQVAYKLATPVPFTATGGQTSLALDGTNIIITDTDTLTVGGVKPIRKLIDDTRVGTDNVWSAKHTVGTLLPMQKVTGNPVTIETLAGYPLELSASWEPIQEGEGEPSQDNVRPIKGRDNVKITRKNKTQEDSITLTLPTTIYGGEVDVETGMGYKKWEIMELNGTEKWQIRQVIDTYSYVVSLKSRSTQGICSHYKKLTYANVGSSTVAGTIGCYMEYSLSAIFNVHFASIEAWKSYLAAQYAAGTPVQIVYKSNAPESFAATGGGRIDALAGTNTISTDADTLIATAPTPPQTTASAAEAQAAKLDYVAMMADVDVDDLTAVDDAGTDTGMDMDMPTGIEGSETDGKQEV</sequence>
<feature type="compositionally biased region" description="Low complexity" evidence="1">
    <location>
        <begin position="917"/>
        <end position="929"/>
    </location>
</feature>
<protein>
    <recommendedName>
        <fullName evidence="3">Tail fiber protein</fullName>
    </recommendedName>
</protein>
<dbReference type="PANTHER" id="PTHR13328">
    <property type="entry name" value="NEGATIVE ELONGATION FACTOR A NELF-A"/>
    <property type="match status" value="1"/>
</dbReference>
<evidence type="ECO:0000313" key="2">
    <source>
        <dbReference type="EMBL" id="DAF50084.1"/>
    </source>
</evidence>
<feature type="region of interest" description="Disordered" evidence="1">
    <location>
        <begin position="687"/>
        <end position="707"/>
    </location>
</feature>
<accession>A0A8S5SGA6</accession>
<evidence type="ECO:0008006" key="3">
    <source>
        <dbReference type="Google" id="ProtNLM"/>
    </source>
</evidence>